<organism evidence="4 5">
    <name type="scientific">Aerococcus viridans</name>
    <dbReference type="NCBI Taxonomy" id="1377"/>
    <lineage>
        <taxon>Bacteria</taxon>
        <taxon>Bacillati</taxon>
        <taxon>Bacillota</taxon>
        <taxon>Bacilli</taxon>
        <taxon>Lactobacillales</taxon>
        <taxon>Aerococcaceae</taxon>
        <taxon>Aerococcus</taxon>
    </lineage>
</organism>
<accession>A0A2J9PPV9</accession>
<feature type="signal peptide" evidence="2">
    <location>
        <begin position="1"/>
        <end position="21"/>
    </location>
</feature>
<dbReference type="CDD" id="cd00118">
    <property type="entry name" value="LysM"/>
    <property type="match status" value="1"/>
</dbReference>
<dbReference type="Gene3D" id="1.10.10.2520">
    <property type="entry name" value="Cell wall hydrolase SleB, domain 1"/>
    <property type="match status" value="1"/>
</dbReference>
<dbReference type="InterPro" id="IPR042047">
    <property type="entry name" value="SleB_dom1"/>
</dbReference>
<protein>
    <recommendedName>
        <fullName evidence="3">LysM domain-containing protein</fullName>
    </recommendedName>
</protein>
<dbReference type="GO" id="GO:0016787">
    <property type="term" value="F:hydrolase activity"/>
    <property type="evidence" value="ECO:0007669"/>
    <property type="project" value="InterPro"/>
</dbReference>
<dbReference type="SUPFAM" id="SSF54106">
    <property type="entry name" value="LysM domain"/>
    <property type="match status" value="1"/>
</dbReference>
<sequence>MKFNKTILGTTFALSALFATAGFNTEEAKAAEWTARSVEEVSADMEAVDESTSEYTVVYGDTLSVIANAAGVNVNTLVQINEIENADLIFPSNSISFTKNDEGEVDEVVVEDANEKKETYKVEEETVEKTETEEVAEETTVEPVAYEAEEETATVEATSYEAEEETTTEETSSTSSYSAAEEIPYQVLQVVETEAGPSYSEKAAVFSVILNRANSGNWGGTSLSAVVNASGQFEVVSNGMAASATVSEETYQAVNDVLTNGATTSAESFRASGDGVTNVFF</sequence>
<feature type="compositionally biased region" description="Low complexity" evidence="1">
    <location>
        <begin position="169"/>
        <end position="178"/>
    </location>
</feature>
<proteinExistence type="predicted"/>
<evidence type="ECO:0000256" key="2">
    <source>
        <dbReference type="SAM" id="SignalP"/>
    </source>
</evidence>
<dbReference type="SMART" id="SM00257">
    <property type="entry name" value="LysM"/>
    <property type="match status" value="1"/>
</dbReference>
<evidence type="ECO:0000313" key="5">
    <source>
        <dbReference type="Proteomes" id="UP000192813"/>
    </source>
</evidence>
<comment type="caution">
    <text evidence="4">The sequence shown here is derived from an EMBL/GenBank/DDBJ whole genome shotgun (WGS) entry which is preliminary data.</text>
</comment>
<feature type="region of interest" description="Disordered" evidence="1">
    <location>
        <begin position="147"/>
        <end position="178"/>
    </location>
</feature>
<reference evidence="5" key="1">
    <citation type="submission" date="2017-12" db="EMBL/GenBank/DDBJ databases">
        <title>FDA dAtabase for Regulatory Grade micrObial Sequences (FDA-ARGOS): Supporting development and validation of Infectious Disease Dx tests.</title>
        <authorList>
            <person name="Hoffmann M."/>
            <person name="Allard M."/>
            <person name="Evans P."/>
            <person name="Brown E."/>
            <person name="Tallon L."/>
            <person name="Sadzewicz L."/>
            <person name="Sengamalay N."/>
            <person name="Ott S."/>
            <person name="Godinez A."/>
            <person name="Nagaraj S."/>
            <person name="Vavikolanu K."/>
            <person name="Aluvathingal J."/>
            <person name="Nadendla S."/>
            <person name="Sichtig H."/>
        </authorList>
    </citation>
    <scope>NUCLEOTIDE SEQUENCE [LARGE SCALE GENOMIC DNA]</scope>
    <source>
        <strain evidence="5">FDAARGOS_249</strain>
    </source>
</reference>
<feature type="chain" id="PRO_5039100215" description="LysM domain-containing protein" evidence="2">
    <location>
        <begin position="22"/>
        <end position="281"/>
    </location>
</feature>
<dbReference type="AlphaFoldDB" id="A0A2J9PPV9"/>
<dbReference type="Pfam" id="PF07486">
    <property type="entry name" value="Hydrolase_2"/>
    <property type="match status" value="1"/>
</dbReference>
<gene>
    <name evidence="4" type="ORF">A6J77_009120</name>
</gene>
<dbReference type="InterPro" id="IPR018392">
    <property type="entry name" value="LysM"/>
</dbReference>
<dbReference type="EMBL" id="NBTM02000001">
    <property type="protein sequence ID" value="PNL92384.1"/>
    <property type="molecule type" value="Genomic_DNA"/>
</dbReference>
<keyword evidence="2" id="KW-0732">Signal</keyword>
<dbReference type="PROSITE" id="PS51782">
    <property type="entry name" value="LYSM"/>
    <property type="match status" value="1"/>
</dbReference>
<dbReference type="Gene3D" id="3.10.350.10">
    <property type="entry name" value="LysM domain"/>
    <property type="match status" value="1"/>
</dbReference>
<feature type="domain" description="LysM" evidence="3">
    <location>
        <begin position="53"/>
        <end position="97"/>
    </location>
</feature>
<dbReference type="RefSeq" id="WP_083070183.1">
    <property type="nucleotide sequence ID" value="NZ_JALXKY010000003.1"/>
</dbReference>
<evidence type="ECO:0000256" key="1">
    <source>
        <dbReference type="SAM" id="MobiDB-lite"/>
    </source>
</evidence>
<dbReference type="Pfam" id="PF01476">
    <property type="entry name" value="LysM"/>
    <property type="match status" value="1"/>
</dbReference>
<dbReference type="InterPro" id="IPR036779">
    <property type="entry name" value="LysM_dom_sf"/>
</dbReference>
<evidence type="ECO:0000313" key="4">
    <source>
        <dbReference type="EMBL" id="PNL92384.1"/>
    </source>
</evidence>
<dbReference type="Proteomes" id="UP000192813">
    <property type="component" value="Unassembled WGS sequence"/>
</dbReference>
<name>A0A2J9PPV9_9LACT</name>
<evidence type="ECO:0000259" key="3">
    <source>
        <dbReference type="PROSITE" id="PS51782"/>
    </source>
</evidence>
<dbReference type="InterPro" id="IPR011105">
    <property type="entry name" value="Cell_wall_hydrolase_SleB"/>
</dbReference>